<dbReference type="EMBL" id="CP121671">
    <property type="protein sequence ID" value="WFT76467.1"/>
    <property type="molecule type" value="Genomic_DNA"/>
</dbReference>
<dbReference type="InterPro" id="IPR037185">
    <property type="entry name" value="EmrE-like"/>
</dbReference>
<accession>A0ABY8J4C1</accession>
<feature type="transmembrane region" description="Helical" evidence="3">
    <location>
        <begin position="91"/>
        <end position="115"/>
    </location>
</feature>
<keyword evidence="3" id="KW-1133">Transmembrane helix</keyword>
<organism evidence="5 6">
    <name type="scientific">Halobacillus naozhouensis</name>
    <dbReference type="NCBI Taxonomy" id="554880"/>
    <lineage>
        <taxon>Bacteria</taxon>
        <taxon>Bacillati</taxon>
        <taxon>Bacillota</taxon>
        <taxon>Bacilli</taxon>
        <taxon>Bacillales</taxon>
        <taxon>Bacillaceae</taxon>
        <taxon>Halobacillus</taxon>
    </lineage>
</organism>
<dbReference type="PANTHER" id="PTHR22911:SF102">
    <property type="entry name" value="MEMBRANE PROTEIN"/>
    <property type="match status" value="1"/>
</dbReference>
<evidence type="ECO:0000313" key="5">
    <source>
        <dbReference type="EMBL" id="WFT76467.1"/>
    </source>
</evidence>
<feature type="transmembrane region" description="Helical" evidence="3">
    <location>
        <begin position="265"/>
        <end position="284"/>
    </location>
</feature>
<dbReference type="SUPFAM" id="SSF103481">
    <property type="entry name" value="Multidrug resistance efflux transporter EmrE"/>
    <property type="match status" value="2"/>
</dbReference>
<dbReference type="PANTHER" id="PTHR22911">
    <property type="entry name" value="ACYL-MALONYL CONDENSING ENZYME-RELATED"/>
    <property type="match status" value="1"/>
</dbReference>
<dbReference type="RefSeq" id="WP_283078421.1">
    <property type="nucleotide sequence ID" value="NZ_CP121671.1"/>
</dbReference>
<feature type="transmembrane region" description="Helical" evidence="3">
    <location>
        <begin position="179"/>
        <end position="197"/>
    </location>
</feature>
<keyword evidence="6" id="KW-1185">Reference proteome</keyword>
<evidence type="ECO:0000256" key="2">
    <source>
        <dbReference type="ARBA" id="ARBA00007362"/>
    </source>
</evidence>
<protein>
    <submittedName>
        <fullName evidence="5">DMT family transporter</fullName>
    </submittedName>
</protein>
<feature type="transmembrane region" description="Helical" evidence="3">
    <location>
        <begin position="36"/>
        <end position="54"/>
    </location>
</feature>
<feature type="transmembrane region" description="Helical" evidence="3">
    <location>
        <begin position="124"/>
        <end position="142"/>
    </location>
</feature>
<evidence type="ECO:0000313" key="6">
    <source>
        <dbReference type="Proteomes" id="UP001221597"/>
    </source>
</evidence>
<dbReference type="Proteomes" id="UP001221597">
    <property type="component" value="Chromosome"/>
</dbReference>
<name>A0ABY8J4C1_9BACI</name>
<sequence length="300" mass="32505">MVKVKSAYFKYIAALLLFGSNGIVASYILLDSYEIVFLRTLIGVIFLILVFALSKQKVQFWKNKSHFLYLVISGIAMGASWMFLFEAYAQIGVSIASLAYYCGPVIVMVLSPFIFREKMTSAKLLGFLVVIIGMLCVNGQAVSQDGTSWGMICGILSAITYAIMVVFNKKAKSITGLENAMCQLFTSFITVAIFTGLKQGFSVNIMQGNLIPILLLGVVCTGIGCYFYFSSIGGLPVQTVSILGYLEPLSALIFSAAILGEKLSLVQIAGALLILGGAAFGELFRSKKSELKEEKSKVVL</sequence>
<feature type="transmembrane region" description="Helical" evidence="3">
    <location>
        <begin position="241"/>
        <end position="259"/>
    </location>
</feature>
<proteinExistence type="inferred from homology"/>
<reference evidence="5 6" key="1">
    <citation type="submission" date="2023-04" db="EMBL/GenBank/DDBJ databases">
        <title>Genome sequence of Halobacillus naozhouensis KACC 21980.</title>
        <authorList>
            <person name="Kim S."/>
            <person name="Heo J."/>
            <person name="Kwon S.-W."/>
        </authorList>
    </citation>
    <scope>NUCLEOTIDE SEQUENCE [LARGE SCALE GENOMIC DNA]</scope>
    <source>
        <strain evidence="5 6">KCTC 13234</strain>
    </source>
</reference>
<evidence type="ECO:0000259" key="4">
    <source>
        <dbReference type="Pfam" id="PF00892"/>
    </source>
</evidence>
<feature type="transmembrane region" description="Helical" evidence="3">
    <location>
        <begin position="148"/>
        <end position="167"/>
    </location>
</feature>
<dbReference type="Gene3D" id="1.10.3730.20">
    <property type="match status" value="2"/>
</dbReference>
<keyword evidence="3" id="KW-0472">Membrane</keyword>
<dbReference type="Pfam" id="PF00892">
    <property type="entry name" value="EamA"/>
    <property type="match status" value="2"/>
</dbReference>
<evidence type="ECO:0000256" key="1">
    <source>
        <dbReference type="ARBA" id="ARBA00004127"/>
    </source>
</evidence>
<keyword evidence="3" id="KW-0812">Transmembrane</keyword>
<evidence type="ECO:0000256" key="3">
    <source>
        <dbReference type="SAM" id="Phobius"/>
    </source>
</evidence>
<gene>
    <name evidence="5" type="ORF">P9989_08920</name>
</gene>
<feature type="transmembrane region" description="Helical" evidence="3">
    <location>
        <begin position="209"/>
        <end position="229"/>
    </location>
</feature>
<feature type="transmembrane region" description="Helical" evidence="3">
    <location>
        <begin position="66"/>
        <end position="85"/>
    </location>
</feature>
<feature type="domain" description="EamA" evidence="4">
    <location>
        <begin position="149"/>
        <end position="280"/>
    </location>
</feature>
<dbReference type="InterPro" id="IPR000620">
    <property type="entry name" value="EamA_dom"/>
</dbReference>
<comment type="subcellular location">
    <subcellularLocation>
        <location evidence="1">Endomembrane system</location>
        <topology evidence="1">Multi-pass membrane protein</topology>
    </subcellularLocation>
</comment>
<feature type="domain" description="EamA" evidence="4">
    <location>
        <begin position="8"/>
        <end position="138"/>
    </location>
</feature>
<feature type="transmembrane region" description="Helical" evidence="3">
    <location>
        <begin position="12"/>
        <end position="30"/>
    </location>
</feature>
<comment type="similarity">
    <text evidence="2">Belongs to the EamA transporter family.</text>
</comment>